<dbReference type="Pfam" id="PF11253">
    <property type="entry name" value="DUF3052"/>
    <property type="match status" value="1"/>
</dbReference>
<protein>
    <submittedName>
        <fullName evidence="1">Unannotated protein</fullName>
    </submittedName>
</protein>
<dbReference type="InterPro" id="IPR021412">
    <property type="entry name" value="DUF3052"/>
</dbReference>
<name>A0A6J6DJU1_9ZZZZ</name>
<sequence length="134" mass="14513">MRLGIQPDWMILEIGYGDDSDDSLRAEVVATCGSPLLENDTSEVVDAVILWWRDGDGDLVDQLVDALTYLTENGPIWLMTPKVGRDGHVEASEIQDAAPTAGLSVTSTIPIAKDWIATKIAPRHASKSGPNKKK</sequence>
<dbReference type="EMBL" id="CAEZTJ010000033">
    <property type="protein sequence ID" value="CAB4564290.1"/>
    <property type="molecule type" value="Genomic_DNA"/>
</dbReference>
<evidence type="ECO:0000313" key="1">
    <source>
        <dbReference type="EMBL" id="CAB4564290.1"/>
    </source>
</evidence>
<dbReference type="AlphaFoldDB" id="A0A6J6DJU1"/>
<organism evidence="1">
    <name type="scientific">freshwater metagenome</name>
    <dbReference type="NCBI Taxonomy" id="449393"/>
    <lineage>
        <taxon>unclassified sequences</taxon>
        <taxon>metagenomes</taxon>
        <taxon>ecological metagenomes</taxon>
    </lineage>
</organism>
<gene>
    <name evidence="1" type="ORF">UFOPK1650_00372</name>
</gene>
<proteinExistence type="predicted"/>
<reference evidence="1" key="1">
    <citation type="submission" date="2020-05" db="EMBL/GenBank/DDBJ databases">
        <authorList>
            <person name="Chiriac C."/>
            <person name="Salcher M."/>
            <person name="Ghai R."/>
            <person name="Kavagutti S V."/>
        </authorList>
    </citation>
    <scope>NUCLEOTIDE SEQUENCE</scope>
</reference>
<accession>A0A6J6DJU1</accession>